<evidence type="ECO:0000313" key="25">
    <source>
        <dbReference type="Proteomes" id="UP001285835"/>
    </source>
</evidence>
<dbReference type="SUPFAM" id="SSF51905">
    <property type="entry name" value="FAD/NAD(P)-binding domain"/>
    <property type="match status" value="2"/>
</dbReference>
<comment type="cofactor">
    <cofactor evidence="14">
        <name>[2Fe-2S] cluster</name>
        <dbReference type="ChEBI" id="CHEBI:190135"/>
    </cofactor>
</comment>
<dbReference type="Proteomes" id="UP001285835">
    <property type="component" value="Unassembled WGS sequence"/>
</dbReference>
<reference evidence="24" key="1">
    <citation type="submission" date="2023-11" db="EMBL/GenBank/DDBJ databases">
        <title>WGS of Aeromonas in Northern Israel.</title>
        <authorList>
            <person name="Hershko Y."/>
        </authorList>
    </citation>
    <scope>NUCLEOTIDE SEQUENCE</scope>
    <source>
        <strain evidence="24">02297</strain>
    </source>
</reference>
<feature type="binding site" evidence="17">
    <location>
        <position position="737"/>
    </location>
    <ligand>
        <name>[4Fe-4S] cluster</name>
        <dbReference type="ChEBI" id="CHEBI:49883"/>
    </ligand>
</feature>
<dbReference type="InterPro" id="IPR006066">
    <property type="entry name" value="NO2/SO3_Rdtase_FeS/sirohaem_BS"/>
</dbReference>
<dbReference type="Gene3D" id="3.30.390.30">
    <property type="match status" value="1"/>
</dbReference>
<dbReference type="SUPFAM" id="SSF56014">
    <property type="entry name" value="Nitrite and sulphite reductase 4Fe-4S domain-like"/>
    <property type="match status" value="1"/>
</dbReference>
<evidence type="ECO:0000256" key="4">
    <source>
        <dbReference type="ARBA" id="ARBA00022485"/>
    </source>
</evidence>
<dbReference type="InterPro" id="IPR041854">
    <property type="entry name" value="BFD-like_2Fe2S-bd_dom_sf"/>
</dbReference>
<dbReference type="PIRSF" id="PIRSF037149">
    <property type="entry name" value="NirB"/>
    <property type="match status" value="1"/>
</dbReference>
<comment type="cofactor">
    <cofactor evidence="17">
        <name>siroheme</name>
        <dbReference type="ChEBI" id="CHEBI:60052"/>
    </cofactor>
    <text evidence="17">Binds 1 siroheme per subunit.</text>
</comment>
<dbReference type="PRINTS" id="PR00368">
    <property type="entry name" value="FADPNR"/>
</dbReference>
<dbReference type="GO" id="GO:0042128">
    <property type="term" value="P:nitrate assimilation"/>
    <property type="evidence" value="ECO:0007669"/>
    <property type="project" value="UniProtKB-UniRule"/>
</dbReference>
<evidence type="ECO:0000313" key="24">
    <source>
        <dbReference type="EMBL" id="MDX7920790.1"/>
    </source>
</evidence>
<dbReference type="Pfam" id="PF18267">
    <property type="entry name" value="Rubredoxin_C"/>
    <property type="match status" value="1"/>
</dbReference>
<feature type="binding site" evidence="17">
    <location>
        <position position="699"/>
    </location>
    <ligand>
        <name>[4Fe-4S] cluster</name>
        <dbReference type="ChEBI" id="CHEBI:49883"/>
    </ligand>
</feature>
<evidence type="ECO:0000259" key="19">
    <source>
        <dbReference type="Pfam" id="PF01077"/>
    </source>
</evidence>
<comment type="similarity">
    <text evidence="3">Belongs to the nitrite and sulfite reductase 4Fe-4S domain family.</text>
</comment>
<keyword evidence="5 17" id="KW-0349">Heme</keyword>
<protein>
    <submittedName>
        <fullName evidence="24">Nitrite reductase large subunit NirB</fullName>
    </submittedName>
</protein>
<keyword evidence="6 16" id="KW-0285">Flavoprotein</keyword>
<dbReference type="InterPro" id="IPR005117">
    <property type="entry name" value="NiRdtase/SiRdtase_haem-b_fer"/>
</dbReference>
<dbReference type="GO" id="GO:0046872">
    <property type="term" value="F:metal ion binding"/>
    <property type="evidence" value="ECO:0007669"/>
    <property type="project" value="UniProtKB-KW"/>
</dbReference>
<dbReference type="PANTHER" id="PTHR43809:SF1">
    <property type="entry name" value="NITRITE REDUCTASE (NADH) LARGE SUBUNIT"/>
    <property type="match status" value="1"/>
</dbReference>
<dbReference type="FunFam" id="3.30.413.10:FF:000007">
    <property type="entry name" value="Nitrite reductase [NAD(P)H] large subunit"/>
    <property type="match status" value="1"/>
</dbReference>
<feature type="region of interest" description="Disordered" evidence="18">
    <location>
        <begin position="1"/>
        <end position="31"/>
    </location>
</feature>
<dbReference type="FunFam" id="1.10.10.1100:FF:000002">
    <property type="entry name" value="Nitrite reductase large subunit"/>
    <property type="match status" value="1"/>
</dbReference>
<dbReference type="InterPro" id="IPR036188">
    <property type="entry name" value="FAD/NAD-bd_sf"/>
</dbReference>
<dbReference type="Pfam" id="PF07992">
    <property type="entry name" value="Pyr_redox_2"/>
    <property type="match status" value="1"/>
</dbReference>
<evidence type="ECO:0000256" key="9">
    <source>
        <dbReference type="ARBA" id="ARBA00022827"/>
    </source>
</evidence>
<dbReference type="InterPro" id="IPR016156">
    <property type="entry name" value="FAD/NAD-linked_Rdtase_dimer_sf"/>
</dbReference>
<feature type="binding site" description="axial binding residue" evidence="17">
    <location>
        <position position="737"/>
    </location>
    <ligand>
        <name>siroheme</name>
        <dbReference type="ChEBI" id="CHEBI:60052"/>
    </ligand>
    <ligandPart>
        <name>Fe</name>
        <dbReference type="ChEBI" id="CHEBI:18248"/>
    </ligandPart>
</feature>
<dbReference type="Gene3D" id="1.10.10.1100">
    <property type="entry name" value="BFD-like [2Fe-2S]-binding domain"/>
    <property type="match status" value="1"/>
</dbReference>
<evidence type="ECO:0000256" key="17">
    <source>
        <dbReference type="PIRSR" id="PIRSR037149-1"/>
    </source>
</evidence>
<evidence type="ECO:0000256" key="6">
    <source>
        <dbReference type="ARBA" id="ARBA00022630"/>
    </source>
</evidence>
<comment type="pathway">
    <text evidence="2">Nitrogen metabolism; nitrate reduction (assimilation).</text>
</comment>
<evidence type="ECO:0000256" key="13">
    <source>
        <dbReference type="ARBA" id="ARBA00023063"/>
    </source>
</evidence>
<keyword evidence="11 17" id="KW-0408">Iron</keyword>
<keyword evidence="13 16" id="KW-0534">Nitrate assimilation</keyword>
<evidence type="ECO:0000256" key="7">
    <source>
        <dbReference type="ARBA" id="ARBA00022714"/>
    </source>
</evidence>
<dbReference type="GO" id="GO:0050660">
    <property type="term" value="F:flavin adenine dinucleotide binding"/>
    <property type="evidence" value="ECO:0007669"/>
    <property type="project" value="UniProtKB-UniRule"/>
</dbReference>
<evidence type="ECO:0000256" key="14">
    <source>
        <dbReference type="ARBA" id="ARBA00034078"/>
    </source>
</evidence>
<comment type="subunit">
    <text evidence="15">Homodimer which associates with NirD.</text>
</comment>
<dbReference type="NCBIfam" id="TIGR02374">
    <property type="entry name" value="nitri_red_nirB"/>
    <property type="match status" value="1"/>
</dbReference>
<comment type="caution">
    <text evidence="24">The sequence shown here is derived from an EMBL/GenBank/DDBJ whole genome shotgun (WGS) entry which is preliminary data.</text>
</comment>
<dbReference type="InterPro" id="IPR007419">
    <property type="entry name" value="BFD-like_2Fe2S-bd_dom"/>
</dbReference>
<dbReference type="InterPro" id="IPR017121">
    <property type="entry name" value="Nitrite_Rdtase_lsu"/>
</dbReference>
<evidence type="ECO:0000256" key="3">
    <source>
        <dbReference type="ARBA" id="ARBA00010429"/>
    </source>
</evidence>
<dbReference type="GO" id="GO:0098809">
    <property type="term" value="F:nitrite reductase activity"/>
    <property type="evidence" value="ECO:0007669"/>
    <property type="project" value="InterPro"/>
</dbReference>
<dbReference type="GO" id="GO:0015980">
    <property type="term" value="P:energy derivation by oxidation of organic compounds"/>
    <property type="evidence" value="ECO:0007669"/>
    <property type="project" value="UniProtKB-ARBA"/>
</dbReference>
<feature type="binding site" evidence="17">
    <location>
        <position position="733"/>
    </location>
    <ligand>
        <name>[4Fe-4S] cluster</name>
        <dbReference type="ChEBI" id="CHEBI:49883"/>
    </ligand>
</feature>
<dbReference type="PRINTS" id="PR00411">
    <property type="entry name" value="PNDRDTASEI"/>
</dbReference>
<evidence type="ECO:0000256" key="8">
    <source>
        <dbReference type="ARBA" id="ARBA00022723"/>
    </source>
</evidence>
<dbReference type="InterPro" id="IPR012744">
    <property type="entry name" value="Nitri_red_NirB"/>
</dbReference>
<evidence type="ECO:0000256" key="11">
    <source>
        <dbReference type="ARBA" id="ARBA00023004"/>
    </source>
</evidence>
<name>A0AAP6G8Z0_AERME</name>
<proteinExistence type="inferred from homology"/>
<dbReference type="GO" id="GO:0051539">
    <property type="term" value="F:4 iron, 4 sulfur cluster binding"/>
    <property type="evidence" value="ECO:0007669"/>
    <property type="project" value="UniProtKB-KW"/>
</dbReference>
<keyword evidence="12 17" id="KW-0411">Iron-sulfur</keyword>
<evidence type="ECO:0000259" key="20">
    <source>
        <dbReference type="Pfam" id="PF03460"/>
    </source>
</evidence>
<accession>A0AAP6G8Z0</accession>
<dbReference type="InterPro" id="IPR006067">
    <property type="entry name" value="NO2/SO3_Rdtase_4Fe4S_dom"/>
</dbReference>
<sequence>MTDKEQQWVTGDGMDLLDRQNSGSADKAEKSVKQRLLVVGNGMDDEMDHHFVESPERGDKQRLLVIGNGMVGHHFVEQLVAAGGLDRFEVTVFGAEPDSAYDRVHLSEVFGGKAPEALRMADPAWYEESGITLRLGAEVEVLDRAARTLTLANGEQFPYDRLVLATGSVPFVPPIPGHQREGCFVYRTLGDLAAIRDACAQARSGVVIGGGLLGLEAANALRLLGLKTQVVEFAPRLMPVQLDESGGAVLRDKIQALGVEVLVERTTECIEQGEQARHRLRFKDGTHLETDVLLFSAGIRPADALARQSGLAVGERGGICIDDGCHSSDPAILAIGECALWQGRIFGLVAPGYQMARAAVASLCGGETRFVGADMSTKLKLMGVDVGSIGDAHASTAGAQELLLLDRVKGIYKKLVTDGEGSRLLGAILVGDGADYERLLQYYQNGVALPQPPLSLLVGEAGAAPAPLVLPDSAILCSCHNVSKGEVVAAVRAGNHELSAVKSCTKAGTGCGGCSNLLKQVVDQTLADLGVEADKGLCEHFAYGRQELYHLARVGELKSFEALRDKHGQGLGCDICKPTVASILASLWNEHVLEKPHRGLQDTNDAFLANLQKDGTYSVVPRIPGGEITPDGLITIGEVARKYGLYTKITGGQRIDLFGARVDQLPAIWGELVAAGFETGQAYGKSVRTVKSCVGSTWCRYGVQDSMTLTQTLEHRYKGLRAPHKLKFAVSGCTRECAEAQSKDIGVIATERGWNLYVCGNGGMRPRHADLFATDLDEQTLIRYIDRLLMFYVRTGDRLQRTSVWMENMEGGLDYLKSVIIEDRLGIGDELEAMMGEIVGTWQCEWKSTLADPDKLKLFEAFVNRPEDETPPRREERGQWVPDIAIKEVV</sequence>
<feature type="domain" description="Nitrite/Sulfite reductase ferredoxin-like" evidence="20">
    <location>
        <begin position="612"/>
        <end position="674"/>
    </location>
</feature>
<evidence type="ECO:0000256" key="16">
    <source>
        <dbReference type="PIRNR" id="PIRNR037149"/>
    </source>
</evidence>
<dbReference type="PROSITE" id="PS00365">
    <property type="entry name" value="NIR_SIR"/>
    <property type="match status" value="1"/>
</dbReference>
<dbReference type="GO" id="GO:0020037">
    <property type="term" value="F:heme binding"/>
    <property type="evidence" value="ECO:0007669"/>
    <property type="project" value="InterPro"/>
</dbReference>
<dbReference type="Gene3D" id="3.30.413.10">
    <property type="entry name" value="Sulfite Reductase Hemoprotein, domain 1"/>
    <property type="match status" value="1"/>
</dbReference>
<dbReference type="InterPro" id="IPR023753">
    <property type="entry name" value="FAD/NAD-binding_dom"/>
</dbReference>
<evidence type="ECO:0000259" key="22">
    <source>
        <dbReference type="Pfam" id="PF07992"/>
    </source>
</evidence>
<keyword evidence="10" id="KW-0560">Oxidoreductase</keyword>
<dbReference type="InterPro" id="IPR052034">
    <property type="entry name" value="NasD-like"/>
</dbReference>
<evidence type="ECO:0000256" key="12">
    <source>
        <dbReference type="ARBA" id="ARBA00023014"/>
    </source>
</evidence>
<dbReference type="RefSeq" id="WP_319916257.1">
    <property type="nucleotide sequence ID" value="NZ_JAWZXF010000002.1"/>
</dbReference>
<dbReference type="AlphaFoldDB" id="A0AAP6G8Z0"/>
<keyword evidence="4 17" id="KW-0004">4Fe-4S</keyword>
<dbReference type="FunFam" id="3.50.50.60:FF:000033">
    <property type="entry name" value="Nitrite reductase [NAD(P)H], large subunit"/>
    <property type="match status" value="1"/>
</dbReference>
<evidence type="ECO:0000256" key="2">
    <source>
        <dbReference type="ARBA" id="ARBA00005096"/>
    </source>
</evidence>
<comment type="cofactor">
    <cofactor evidence="1 16">
        <name>FAD</name>
        <dbReference type="ChEBI" id="CHEBI:57692"/>
    </cofactor>
</comment>
<keyword evidence="8 17" id="KW-0479">Metal-binding</keyword>
<feature type="domain" description="FAD/NAD(P)-binding" evidence="22">
    <location>
        <begin position="62"/>
        <end position="359"/>
    </location>
</feature>
<dbReference type="Pfam" id="PF04324">
    <property type="entry name" value="Fer2_BFD"/>
    <property type="match status" value="1"/>
</dbReference>
<dbReference type="Pfam" id="PF03460">
    <property type="entry name" value="NIR_SIR_ferr"/>
    <property type="match status" value="1"/>
</dbReference>
<dbReference type="PRINTS" id="PR00397">
    <property type="entry name" value="SIROHAEM"/>
</dbReference>
<gene>
    <name evidence="24" type="primary">nirB</name>
    <name evidence="24" type="ORF">SJS82_02370</name>
</gene>
<feature type="binding site" evidence="17">
    <location>
        <position position="693"/>
    </location>
    <ligand>
        <name>[4Fe-4S] cluster</name>
        <dbReference type="ChEBI" id="CHEBI:49883"/>
    </ligand>
</feature>
<keyword evidence="7" id="KW-0001">2Fe-2S</keyword>
<dbReference type="PANTHER" id="PTHR43809">
    <property type="entry name" value="NITRITE REDUCTASE (NADH) LARGE SUBUNIT"/>
    <property type="match status" value="1"/>
</dbReference>
<evidence type="ECO:0000259" key="21">
    <source>
        <dbReference type="Pfam" id="PF04324"/>
    </source>
</evidence>
<dbReference type="InterPro" id="IPR045854">
    <property type="entry name" value="NO2/SO3_Rdtase_4Fe4S_sf"/>
</dbReference>
<dbReference type="GO" id="GO:0050661">
    <property type="term" value="F:NADP binding"/>
    <property type="evidence" value="ECO:0007669"/>
    <property type="project" value="UniProtKB-UniRule"/>
</dbReference>
<evidence type="ECO:0000256" key="5">
    <source>
        <dbReference type="ARBA" id="ARBA00022617"/>
    </source>
</evidence>
<feature type="domain" description="BFD-like [2Fe-2S]-binding" evidence="21">
    <location>
        <begin position="475"/>
        <end position="523"/>
    </location>
</feature>
<keyword evidence="9 16" id="KW-0274">FAD</keyword>
<evidence type="ECO:0000256" key="1">
    <source>
        <dbReference type="ARBA" id="ARBA00001974"/>
    </source>
</evidence>
<dbReference type="Pfam" id="PF01077">
    <property type="entry name" value="NIR_SIR"/>
    <property type="match status" value="1"/>
</dbReference>
<dbReference type="Gene3D" id="3.50.50.60">
    <property type="entry name" value="FAD/NAD(P)-binding domain"/>
    <property type="match status" value="2"/>
</dbReference>
<organism evidence="24 25">
    <name type="scientific">Aeromonas media</name>
    <dbReference type="NCBI Taxonomy" id="651"/>
    <lineage>
        <taxon>Bacteria</taxon>
        <taxon>Pseudomonadati</taxon>
        <taxon>Pseudomonadota</taxon>
        <taxon>Gammaproteobacteria</taxon>
        <taxon>Aeromonadales</taxon>
        <taxon>Aeromonadaceae</taxon>
        <taxon>Aeromonas</taxon>
    </lineage>
</organism>
<dbReference type="GO" id="GO:0051537">
    <property type="term" value="F:2 iron, 2 sulfur cluster binding"/>
    <property type="evidence" value="ECO:0007669"/>
    <property type="project" value="UniProtKB-KW"/>
</dbReference>
<feature type="domain" description="Nitrite/sulphite reductase 4Fe-4S" evidence="19">
    <location>
        <begin position="684"/>
        <end position="823"/>
    </location>
</feature>
<dbReference type="InterPro" id="IPR036136">
    <property type="entry name" value="Nit/Sulf_reduc_fer-like_dom_sf"/>
</dbReference>
<dbReference type="NCBIfam" id="NF011565">
    <property type="entry name" value="PRK14989.1"/>
    <property type="match status" value="1"/>
</dbReference>
<evidence type="ECO:0000259" key="23">
    <source>
        <dbReference type="Pfam" id="PF18267"/>
    </source>
</evidence>
<dbReference type="EMBL" id="JAWZXF010000002">
    <property type="protein sequence ID" value="MDX7920790.1"/>
    <property type="molecule type" value="Genomic_DNA"/>
</dbReference>
<evidence type="ECO:0000256" key="10">
    <source>
        <dbReference type="ARBA" id="ARBA00023002"/>
    </source>
</evidence>
<evidence type="ECO:0000256" key="15">
    <source>
        <dbReference type="ARBA" id="ARBA00064211"/>
    </source>
</evidence>
<dbReference type="CDD" id="cd19944">
    <property type="entry name" value="NirB_Fer2_BFD-like_2"/>
    <property type="match status" value="1"/>
</dbReference>
<feature type="domain" description="NADH-rubredoxin oxidoreductase C-terminal" evidence="23">
    <location>
        <begin position="376"/>
        <end position="442"/>
    </location>
</feature>
<dbReference type="SUPFAM" id="SSF55124">
    <property type="entry name" value="Nitrite/Sulfite reductase N-terminal domain-like"/>
    <property type="match status" value="1"/>
</dbReference>
<dbReference type="InterPro" id="IPR041575">
    <property type="entry name" value="Rubredoxin_C"/>
</dbReference>
<comment type="cofactor">
    <cofactor evidence="17">
        <name>[4Fe-4S] cluster</name>
        <dbReference type="ChEBI" id="CHEBI:49883"/>
    </cofactor>
    <text evidence="17">Binds 1 [4Fe-4S] cluster per subunit.</text>
</comment>
<evidence type="ECO:0000256" key="18">
    <source>
        <dbReference type="SAM" id="MobiDB-lite"/>
    </source>
</evidence>